<dbReference type="GO" id="GO:0004177">
    <property type="term" value="F:aminopeptidase activity"/>
    <property type="evidence" value="ECO:0007669"/>
    <property type="project" value="UniProtKB-UniRule"/>
</dbReference>
<feature type="active site" evidence="12">
    <location>
        <position position="294"/>
    </location>
</feature>
<reference evidence="17" key="1">
    <citation type="journal article" date="2009" name="PLoS ONE">
        <title>Genome degradation in Brucella ovis corresponds with narrowing of its host range and tissue tropism.</title>
        <authorList>
            <person name="Tsolis R.M."/>
            <person name="Seshadri R."/>
            <person name="Santos R.L."/>
            <person name="Sangari F.J."/>
            <person name="Lobo J.M."/>
            <person name="de Jong M.F."/>
            <person name="Ren Q."/>
            <person name="Myers G."/>
            <person name="Brinkac L.M."/>
            <person name="Nelson W.C."/>
            <person name="Deboy R.T."/>
            <person name="Angiuoli S."/>
            <person name="Khouri H."/>
            <person name="Dimitrov G."/>
            <person name="Robinson J.R."/>
            <person name="Mulligan S."/>
            <person name="Walker R.L."/>
            <person name="Elzer P.E."/>
            <person name="Hassan K.A."/>
            <person name="Paulsen I.T."/>
        </authorList>
    </citation>
    <scope>NUCLEOTIDE SEQUENCE [LARGE SCALE GENOMIC DNA]</scope>
    <source>
        <strain evidence="17">ATCC 25840 / 63/290 / NCTC 10512</strain>
    </source>
</reference>
<dbReference type="InterPro" id="IPR000073">
    <property type="entry name" value="AB_hydrolase_1"/>
</dbReference>
<comment type="catalytic activity">
    <reaction evidence="1 11 13">
        <text>Release of N-terminal proline from a peptide.</text>
        <dbReference type="EC" id="3.4.11.5"/>
    </reaction>
</comment>
<dbReference type="Pfam" id="PF00561">
    <property type="entry name" value="Abhydrolase_1"/>
    <property type="match status" value="1"/>
</dbReference>
<dbReference type="PIRSF" id="PIRSF006431">
    <property type="entry name" value="Pept_S33"/>
    <property type="match status" value="1"/>
</dbReference>
<name>A0A0H3ARA3_BRUO2</name>
<proteinExistence type="inferred from homology"/>
<comment type="similarity">
    <text evidence="3 11 13">Belongs to the peptidase S33 family.</text>
</comment>
<dbReference type="EMBL" id="CP000708">
    <property type="protein sequence ID" value="ABQ61194.1"/>
    <property type="molecule type" value="Genomic_DNA"/>
</dbReference>
<evidence type="ECO:0000256" key="1">
    <source>
        <dbReference type="ARBA" id="ARBA00001585"/>
    </source>
</evidence>
<evidence type="ECO:0000256" key="4">
    <source>
        <dbReference type="ARBA" id="ARBA00012568"/>
    </source>
</evidence>
<keyword evidence="6 11" id="KW-0031">Aminopeptidase</keyword>
<dbReference type="PANTHER" id="PTHR43722:SF1">
    <property type="entry name" value="PROLINE IMINOPEPTIDASE"/>
    <property type="match status" value="1"/>
</dbReference>
<dbReference type="NCBIfam" id="TIGR01249">
    <property type="entry name" value="pro_imino_pep_1"/>
    <property type="match status" value="1"/>
</dbReference>
<keyword evidence="7 11" id="KW-0963">Cytoplasm</keyword>
<dbReference type="PRINTS" id="PR00793">
    <property type="entry name" value="PROAMNOPTASE"/>
</dbReference>
<dbReference type="InterPro" id="IPR002410">
    <property type="entry name" value="Peptidase_S33"/>
</dbReference>
<evidence type="ECO:0000256" key="7">
    <source>
        <dbReference type="ARBA" id="ARBA00022490"/>
    </source>
</evidence>
<keyword evidence="17" id="KW-1185">Reference proteome</keyword>
<sequence>MCGRLTHHRNATGGPILPAEGNKRHFMTRNTLYPEIEPFKEEMLQVSSLHRIHVEQCGNPDGKPVIMIHGGPGGGITPTMRRLHDPKRYRIILFDQRGCGRSTPHAELRENTTWDLVADMEHIRAHLGIDKWQVFGGSWGSTLGLAYAETHPERVSELVLRGIFMVRRFEVDWMYSNGASIIFPDHFEAYQEHIPEAERGDMIAAYYKRLTDRDPRVQLEAARRWARWEGSVISLLPDPARVDAFGEDQYAIAFARIECHYFQNRGFLESDDQLLRNVERIRHIPGVIVHGRYDICTPFINAWQLKKMWPEADLKIVEDSGHAVTEPGIMHELIEATKRFCE</sequence>
<gene>
    <name evidence="16" type="primary">pip</name>
    <name evidence="16" type="ordered locus">BOV_0330</name>
</gene>
<accession>A0A0H3ARA3</accession>
<protein>
    <recommendedName>
        <fullName evidence="5 11">Proline iminopeptidase</fullName>
        <shortName evidence="11">PIP</shortName>
        <ecNumber evidence="4 11">3.4.11.5</ecNumber>
    </recommendedName>
    <alternativeName>
        <fullName evidence="10 11">Prolyl aminopeptidase</fullName>
    </alternativeName>
</protein>
<evidence type="ECO:0000256" key="5">
    <source>
        <dbReference type="ARBA" id="ARBA00021843"/>
    </source>
</evidence>
<dbReference type="InterPro" id="IPR029058">
    <property type="entry name" value="AB_hydrolase_fold"/>
</dbReference>
<evidence type="ECO:0000256" key="10">
    <source>
        <dbReference type="ARBA" id="ARBA00029605"/>
    </source>
</evidence>
<feature type="region of interest" description="Disordered" evidence="14">
    <location>
        <begin position="1"/>
        <end position="21"/>
    </location>
</feature>
<evidence type="ECO:0000256" key="8">
    <source>
        <dbReference type="ARBA" id="ARBA00022670"/>
    </source>
</evidence>
<evidence type="ECO:0000256" key="6">
    <source>
        <dbReference type="ARBA" id="ARBA00022438"/>
    </source>
</evidence>
<evidence type="ECO:0000259" key="15">
    <source>
        <dbReference type="Pfam" id="PF00561"/>
    </source>
</evidence>
<evidence type="ECO:0000256" key="13">
    <source>
        <dbReference type="RuleBase" id="RU003421"/>
    </source>
</evidence>
<dbReference type="AlphaFoldDB" id="A0A0H3ARA3"/>
<dbReference type="EC" id="3.4.11.5" evidence="4 11"/>
<evidence type="ECO:0000256" key="9">
    <source>
        <dbReference type="ARBA" id="ARBA00022801"/>
    </source>
</evidence>
<keyword evidence="8 11" id="KW-0645">Protease</keyword>
<evidence type="ECO:0000256" key="2">
    <source>
        <dbReference type="ARBA" id="ARBA00004496"/>
    </source>
</evidence>
<dbReference type="KEGG" id="bov:BOV_0330"/>
<evidence type="ECO:0000313" key="16">
    <source>
        <dbReference type="EMBL" id="ABQ61194.1"/>
    </source>
</evidence>
<keyword evidence="9 11" id="KW-0378">Hydrolase</keyword>
<dbReference type="SUPFAM" id="SSF53474">
    <property type="entry name" value="alpha/beta-Hydrolases"/>
    <property type="match status" value="1"/>
</dbReference>
<dbReference type="GO" id="GO:0006508">
    <property type="term" value="P:proteolysis"/>
    <property type="evidence" value="ECO:0007669"/>
    <property type="project" value="UniProtKB-KW"/>
</dbReference>
<dbReference type="HOGENOM" id="CLU_043739_2_2_5"/>
<organism evidence="16 17">
    <name type="scientific">Brucella ovis (strain ATCC 25840 / 63/290 / NCTC 10512)</name>
    <dbReference type="NCBI Taxonomy" id="444178"/>
    <lineage>
        <taxon>Bacteria</taxon>
        <taxon>Pseudomonadati</taxon>
        <taxon>Pseudomonadota</taxon>
        <taxon>Alphaproteobacteria</taxon>
        <taxon>Hyphomicrobiales</taxon>
        <taxon>Brucellaceae</taxon>
        <taxon>Brucella/Ochrobactrum group</taxon>
        <taxon>Brucella</taxon>
    </lineage>
</organism>
<evidence type="ECO:0000256" key="11">
    <source>
        <dbReference type="PIRNR" id="PIRNR006431"/>
    </source>
</evidence>
<feature type="domain" description="AB hydrolase-1" evidence="15">
    <location>
        <begin position="63"/>
        <end position="324"/>
    </location>
</feature>
<dbReference type="InterPro" id="IPR005944">
    <property type="entry name" value="Pro_iminopeptidase"/>
</dbReference>
<dbReference type="Proteomes" id="UP000006383">
    <property type="component" value="Chromosome I"/>
</dbReference>
<dbReference type="Gene3D" id="3.40.50.1820">
    <property type="entry name" value="alpha/beta hydrolase"/>
    <property type="match status" value="1"/>
</dbReference>
<evidence type="ECO:0000313" key="17">
    <source>
        <dbReference type="Proteomes" id="UP000006383"/>
    </source>
</evidence>
<evidence type="ECO:0000256" key="14">
    <source>
        <dbReference type="SAM" id="MobiDB-lite"/>
    </source>
</evidence>
<feature type="compositionally biased region" description="Basic residues" evidence="14">
    <location>
        <begin position="1"/>
        <end position="10"/>
    </location>
</feature>
<feature type="active site" description="Nucleophile" evidence="12">
    <location>
        <position position="138"/>
    </location>
</feature>
<evidence type="ECO:0000256" key="3">
    <source>
        <dbReference type="ARBA" id="ARBA00010088"/>
    </source>
</evidence>
<dbReference type="GO" id="GO:0005737">
    <property type="term" value="C:cytoplasm"/>
    <property type="evidence" value="ECO:0007669"/>
    <property type="project" value="UniProtKB-SubCell"/>
</dbReference>
<evidence type="ECO:0000256" key="12">
    <source>
        <dbReference type="PIRSR" id="PIRSR006431-1"/>
    </source>
</evidence>
<dbReference type="PANTHER" id="PTHR43722">
    <property type="entry name" value="PROLINE IMINOPEPTIDASE"/>
    <property type="match status" value="1"/>
</dbReference>
<comment type="subcellular location">
    <subcellularLocation>
        <location evidence="2 11">Cytoplasm</location>
    </subcellularLocation>
</comment>
<dbReference type="PRINTS" id="PR00111">
    <property type="entry name" value="ABHYDROLASE"/>
</dbReference>
<feature type="active site" description="Proton donor" evidence="12">
    <location>
        <position position="322"/>
    </location>
</feature>